<comment type="subcellular location">
    <subcellularLocation>
        <location evidence="1">Cytoplasm</location>
    </subcellularLocation>
</comment>
<name>A0A1I5WCI2_9BACT</name>
<comment type="similarity">
    <text evidence="2">Belongs to the DivIVA family.</text>
</comment>
<dbReference type="PANTHER" id="PTHR35794:SF2">
    <property type="entry name" value="CELL DIVISION PROTEIN DIVIVA"/>
    <property type="match status" value="1"/>
</dbReference>
<evidence type="ECO:0000313" key="8">
    <source>
        <dbReference type="EMBL" id="SFQ17337.1"/>
    </source>
</evidence>
<dbReference type="AlphaFoldDB" id="A0A1I5WCI2"/>
<keyword evidence="5 7" id="KW-0175">Coiled coil</keyword>
<dbReference type="EMBL" id="FOXH01000011">
    <property type="protein sequence ID" value="SFQ17337.1"/>
    <property type="molecule type" value="Genomic_DNA"/>
</dbReference>
<reference evidence="8 9" key="1">
    <citation type="submission" date="2016-10" db="EMBL/GenBank/DDBJ databases">
        <authorList>
            <person name="de Groot N.N."/>
        </authorList>
    </citation>
    <scope>NUCLEOTIDE SEQUENCE [LARGE SCALE GENOMIC DNA]</scope>
    <source>
        <strain evidence="9">E92,LMG 26720,CCM 7988</strain>
    </source>
</reference>
<dbReference type="STRING" id="1079859.SAMN04515674_111108"/>
<feature type="coiled-coil region" evidence="7">
    <location>
        <begin position="36"/>
        <end position="146"/>
    </location>
</feature>
<dbReference type="GO" id="GO:0051301">
    <property type="term" value="P:cell division"/>
    <property type="evidence" value="ECO:0007669"/>
    <property type="project" value="UniProtKB-KW"/>
</dbReference>
<dbReference type="Gene3D" id="6.10.250.660">
    <property type="match status" value="1"/>
</dbReference>
<evidence type="ECO:0000313" key="9">
    <source>
        <dbReference type="Proteomes" id="UP000199306"/>
    </source>
</evidence>
<dbReference type="Pfam" id="PF05103">
    <property type="entry name" value="DivIVA"/>
    <property type="match status" value="1"/>
</dbReference>
<evidence type="ECO:0000256" key="5">
    <source>
        <dbReference type="ARBA" id="ARBA00023054"/>
    </source>
</evidence>
<keyword evidence="3" id="KW-0963">Cytoplasm</keyword>
<evidence type="ECO:0000256" key="7">
    <source>
        <dbReference type="SAM" id="Coils"/>
    </source>
</evidence>
<keyword evidence="9" id="KW-1185">Reference proteome</keyword>
<keyword evidence="4 8" id="KW-0132">Cell division</keyword>
<proteinExistence type="inferred from homology"/>
<keyword evidence="6" id="KW-0131">Cell cycle</keyword>
<evidence type="ECO:0000256" key="6">
    <source>
        <dbReference type="ARBA" id="ARBA00023306"/>
    </source>
</evidence>
<dbReference type="RefSeq" id="WP_092018490.1">
    <property type="nucleotide sequence ID" value="NZ_FOXH01000011.1"/>
</dbReference>
<dbReference type="InterPro" id="IPR019933">
    <property type="entry name" value="DivIVA_domain"/>
</dbReference>
<gene>
    <name evidence="8" type="ORF">SAMN04515674_111108</name>
</gene>
<accession>A0A1I5WCI2</accession>
<dbReference type="InterPro" id="IPR007793">
    <property type="entry name" value="DivIVA_fam"/>
</dbReference>
<dbReference type="NCBIfam" id="TIGR03544">
    <property type="entry name" value="DivI1A_domain"/>
    <property type="match status" value="1"/>
</dbReference>
<dbReference type="GO" id="GO:0005737">
    <property type="term" value="C:cytoplasm"/>
    <property type="evidence" value="ECO:0007669"/>
    <property type="project" value="UniProtKB-SubCell"/>
</dbReference>
<evidence type="ECO:0000256" key="4">
    <source>
        <dbReference type="ARBA" id="ARBA00022618"/>
    </source>
</evidence>
<evidence type="ECO:0000256" key="2">
    <source>
        <dbReference type="ARBA" id="ARBA00009008"/>
    </source>
</evidence>
<dbReference type="Proteomes" id="UP000199306">
    <property type="component" value="Unassembled WGS sequence"/>
</dbReference>
<organism evidence="8 9">
    <name type="scientific">Pseudarcicella hirudinis</name>
    <dbReference type="NCBI Taxonomy" id="1079859"/>
    <lineage>
        <taxon>Bacteria</taxon>
        <taxon>Pseudomonadati</taxon>
        <taxon>Bacteroidota</taxon>
        <taxon>Cytophagia</taxon>
        <taxon>Cytophagales</taxon>
        <taxon>Flectobacillaceae</taxon>
        <taxon>Pseudarcicella</taxon>
    </lineage>
</organism>
<evidence type="ECO:0000256" key="3">
    <source>
        <dbReference type="ARBA" id="ARBA00022490"/>
    </source>
</evidence>
<dbReference type="PANTHER" id="PTHR35794">
    <property type="entry name" value="CELL DIVISION PROTEIN DIVIVA"/>
    <property type="match status" value="1"/>
</dbReference>
<evidence type="ECO:0000256" key="1">
    <source>
        <dbReference type="ARBA" id="ARBA00004496"/>
    </source>
</evidence>
<sequence>MKITPLEIRQHSFDKSFRGYDVESVDAFLLSLSQEWDKVIEEVRHTKGQLENAEREIARMKEIESSLFKTLKAAEDTQKEINDKAQAEAEQILIDAKVRAEEINAEARKKANMTTSDAENKAKFILDEAVNDLKGLERDFKAMERYKDYLVVELKRFANDALEKANRFEDKMAGNALNAASQNLPEIQEKTEEVPLIAPEPVIESKDIPEVEAISTIPEPVSTEETVVSPELPQHNNEVEVEFEPAAEYDDENEELPTVHAIVNEHEPVKEEPKAQDVKLNNAAESVKEVKMPKIKLKKFGKEDDGLPTVASVMEELNKHGGIGTVGGGSFFDNI</sequence>
<protein>
    <submittedName>
        <fullName evidence="8">Cell division initiation protein</fullName>
    </submittedName>
</protein>
<dbReference type="OrthoDB" id="9815492at2"/>